<dbReference type="Proteomes" id="UP000014281">
    <property type="component" value="Unassembled WGS sequence"/>
</dbReference>
<protein>
    <recommendedName>
        <fullName evidence="3">Bacteriocin immunity protein</fullName>
    </recommendedName>
</protein>
<organism evidence="1 2">
    <name type="scientific">Lacticaseibacillus paracasei subsp. paracasei Lpp122</name>
    <dbReference type="NCBI Taxonomy" id="1256218"/>
    <lineage>
        <taxon>Bacteria</taxon>
        <taxon>Bacillati</taxon>
        <taxon>Bacillota</taxon>
        <taxon>Bacilli</taxon>
        <taxon>Lactobacillales</taxon>
        <taxon>Lactobacillaceae</taxon>
        <taxon>Lacticaseibacillus</taxon>
    </lineage>
</organism>
<dbReference type="EMBL" id="ANKW01000134">
    <property type="protein sequence ID" value="EPC13226.1"/>
    <property type="molecule type" value="Genomic_DNA"/>
</dbReference>
<reference evidence="1 2" key="1">
    <citation type="journal article" date="2013" name="PLoS ONE">
        <title>Lactobacillus paracasei comparative genomics: towards species pan-genome definition and exploitation of diversity.</title>
        <authorList>
            <person name="Smokvina T."/>
            <person name="Wels M."/>
            <person name="Polka J."/>
            <person name="Chervaux C."/>
            <person name="Brisse S."/>
            <person name="Boekhorst J."/>
            <person name="van Hylckama Vlieg J.E."/>
            <person name="Siezen R.J."/>
        </authorList>
    </citation>
    <scope>NUCLEOTIDE SEQUENCE [LARGE SCALE GENOMIC DNA]</scope>
    <source>
        <strain evidence="1 2">Lpp122</strain>
    </source>
</reference>
<gene>
    <name evidence="1" type="ORF">Lpp122_2707</name>
</gene>
<comment type="caution">
    <text evidence="1">The sequence shown here is derived from an EMBL/GenBank/DDBJ whole genome shotgun (WGS) entry which is preliminary data.</text>
</comment>
<dbReference type="RefSeq" id="WP_011017209.1">
    <property type="nucleotide sequence ID" value="NZ_ANKW01000134.1"/>
</dbReference>
<proteinExistence type="predicted"/>
<sequence length="103" mass="11524">MFGKKKEINVQDIISLLCDFILDTSITDRERRIAIMAKADLEANKYPVAILNKVIVSFQMEAMKSGLSTSASKLYDKIYPVLIASKPFGTNLGYIGMHSTYLD</sequence>
<dbReference type="CDD" id="cd21059">
    <property type="entry name" value="LciA-like"/>
    <property type="match status" value="1"/>
</dbReference>
<accession>A0A8E0M2H9</accession>
<name>A0A8E0M2H9_LACPA</name>
<dbReference type="SMR" id="A0A8E0M2H9"/>
<evidence type="ECO:0000313" key="1">
    <source>
        <dbReference type="EMBL" id="EPC13226.1"/>
    </source>
</evidence>
<evidence type="ECO:0000313" key="2">
    <source>
        <dbReference type="Proteomes" id="UP000014281"/>
    </source>
</evidence>
<evidence type="ECO:0008006" key="3">
    <source>
        <dbReference type="Google" id="ProtNLM"/>
    </source>
</evidence>
<dbReference type="AlphaFoldDB" id="A0A8E0M2H9"/>